<name>A0A2R3IVM9_9PSED</name>
<dbReference type="AlphaFoldDB" id="A0A2R3IVM9"/>
<evidence type="ECO:0000313" key="2">
    <source>
        <dbReference type="EMBL" id="AVK05985.1"/>
    </source>
</evidence>
<evidence type="ECO:0000259" key="1">
    <source>
        <dbReference type="Pfam" id="PF08239"/>
    </source>
</evidence>
<dbReference type="EMBL" id="CP027169">
    <property type="protein sequence ID" value="AVK05985.1"/>
    <property type="molecule type" value="Genomic_DNA"/>
</dbReference>
<feature type="domain" description="SH3b" evidence="1">
    <location>
        <begin position="374"/>
        <end position="424"/>
    </location>
</feature>
<gene>
    <name evidence="2" type="ORF">CSB93_0722</name>
</gene>
<evidence type="ECO:0000313" key="3">
    <source>
        <dbReference type="Proteomes" id="UP000238390"/>
    </source>
</evidence>
<reference evidence="2 3" key="1">
    <citation type="submission" date="2018-02" db="EMBL/GenBank/DDBJ databases">
        <title>FDA/CDC Antimicrobial Resistant Isolate Bank Genome Sequencing.</title>
        <authorList>
            <person name="Benahmed F.H."/>
            <person name="Lutgring J.D."/>
            <person name="Yoo B."/>
            <person name="Machado M."/>
            <person name="Brown A."/>
            <person name="McAllister G."/>
            <person name="Perry A."/>
            <person name="Halpin A.L."/>
            <person name="Vavikolanu K."/>
            <person name="Ott S."/>
            <person name="Zhao X."/>
            <person name="Tallon L.J."/>
            <person name="Sadzewicz L."/>
            <person name="Aluvathingal J."/>
            <person name="Nadendla S."/>
            <person name="Voskania-kordi A."/>
            <person name="Simonyan V."/>
            <person name="Patel J."/>
            <person name="Shawar R.M."/>
        </authorList>
    </citation>
    <scope>NUCLEOTIDE SEQUENCE [LARGE SCALE GENOMIC DNA]</scope>
    <source>
        <strain evidence="2 3">AR_0356</strain>
    </source>
</reference>
<dbReference type="Proteomes" id="UP000238390">
    <property type="component" value="Chromosome"/>
</dbReference>
<dbReference type="RefSeq" id="WP_058146459.1">
    <property type="nucleotide sequence ID" value="NZ_CP027169.1"/>
</dbReference>
<dbReference type="Gene3D" id="2.30.30.40">
    <property type="entry name" value="SH3 Domains"/>
    <property type="match status" value="1"/>
</dbReference>
<proteinExistence type="predicted"/>
<protein>
    <submittedName>
        <fullName evidence="2">Bacterial SH3 domain protein</fullName>
    </submittedName>
</protein>
<organism evidence="2 3">
    <name type="scientific">Pseudomonas paraeruginosa</name>
    <dbReference type="NCBI Taxonomy" id="2994495"/>
    <lineage>
        <taxon>Bacteria</taxon>
        <taxon>Pseudomonadati</taxon>
        <taxon>Pseudomonadota</taxon>
        <taxon>Gammaproteobacteria</taxon>
        <taxon>Pseudomonadales</taxon>
        <taxon>Pseudomonadaceae</taxon>
        <taxon>Pseudomonas</taxon>
    </lineage>
</organism>
<dbReference type="Pfam" id="PF08239">
    <property type="entry name" value="SH3_3"/>
    <property type="match status" value="1"/>
</dbReference>
<keyword evidence="3" id="KW-1185">Reference proteome</keyword>
<accession>A0A2R3IVM9</accession>
<sequence length="447" mass="48724">MTGSKKDLLRKIQVISPMDEIREQIAALSTPSYLAQIQEQMKALTNPSYLTQLRAAAAAVADPSYLAQAREAAAALANPLHMTQMREEIATLTNPSYLTQLRAAAAAVADPSYLAQAREAAAALANPLHMTQMREEIATLTNPSHLTQLRAAAAAVADLSYVAQARETAAALVNPLHMTQMREEIAALTNPSHLTQLRAAAATLAHPSYLAQMREVAATARMQKELSAVLGSYQDLIRESALASYLVTSDDENAPSSQRVEAEGFDSLEVGDFAALESVPTYDVDLEIVQALSEGHPESLSLPATQRLQFVYLKIVAIWDMLLRIFNTCMALIYLTALMSNATVPADVPKQAAQLPNYERQLLADSYRIVNRNGARLRAEPSKKAEIILQLQLGAVVEVEENNGEGWLHVVAEYQDESVEGWIHLTLTSPVPPPKYHRGQIVDADNP</sequence>
<dbReference type="InterPro" id="IPR003646">
    <property type="entry name" value="SH3-like_bac-type"/>
</dbReference>